<keyword evidence="12" id="KW-1133">Transmembrane helix</keyword>
<proteinExistence type="predicted"/>
<keyword evidence="4" id="KW-0507">mRNA processing</keyword>
<dbReference type="EMBL" id="CASHTH010001278">
    <property type="protein sequence ID" value="CAI8013578.1"/>
    <property type="molecule type" value="Genomic_DNA"/>
</dbReference>
<feature type="domain" description="RRM" evidence="13">
    <location>
        <begin position="191"/>
        <end position="267"/>
    </location>
</feature>
<dbReference type="CDD" id="cd12407">
    <property type="entry name" value="RRM_FOX1_like"/>
    <property type="match status" value="1"/>
</dbReference>
<evidence type="ECO:0000256" key="1">
    <source>
        <dbReference type="ARBA" id="ARBA00004123"/>
    </source>
</evidence>
<keyword evidence="16" id="KW-1185">Reference proteome</keyword>
<dbReference type="Proteomes" id="UP001174909">
    <property type="component" value="Unassembled WGS sequence"/>
</dbReference>
<feature type="domain" description="SRCR" evidence="14">
    <location>
        <begin position="436"/>
        <end position="547"/>
    </location>
</feature>
<dbReference type="PROSITE" id="PS50102">
    <property type="entry name" value="RRM"/>
    <property type="match status" value="1"/>
</dbReference>
<keyword evidence="12" id="KW-0812">Transmembrane</keyword>
<dbReference type="GO" id="GO:0008380">
    <property type="term" value="P:RNA splicing"/>
    <property type="evidence" value="ECO:0007669"/>
    <property type="project" value="UniProtKB-KW"/>
</dbReference>
<comment type="subcellular location">
    <subcellularLocation>
        <location evidence="2">Cytoplasm</location>
    </subcellularLocation>
    <subcellularLocation>
        <location evidence="1">Nucleus</location>
    </subcellularLocation>
</comment>
<evidence type="ECO:0000256" key="8">
    <source>
        <dbReference type="ARBA" id="ARBA00023242"/>
    </source>
</evidence>
<dbReference type="AlphaFoldDB" id="A0AA35RMP4"/>
<feature type="transmembrane region" description="Helical" evidence="12">
    <location>
        <begin position="544"/>
        <end position="567"/>
    </location>
</feature>
<keyword evidence="7" id="KW-0508">mRNA splicing</keyword>
<evidence type="ECO:0000256" key="7">
    <source>
        <dbReference type="ARBA" id="ARBA00023187"/>
    </source>
</evidence>
<dbReference type="GO" id="GO:0006397">
    <property type="term" value="P:mRNA processing"/>
    <property type="evidence" value="ECO:0007669"/>
    <property type="project" value="UniProtKB-KW"/>
</dbReference>
<keyword evidence="8" id="KW-0539">Nucleus</keyword>
<feature type="region of interest" description="Disordered" evidence="11">
    <location>
        <begin position="126"/>
        <end position="192"/>
    </location>
</feature>
<dbReference type="GO" id="GO:0000381">
    <property type="term" value="P:regulation of alternative mRNA splicing, via spliceosome"/>
    <property type="evidence" value="ECO:0007669"/>
    <property type="project" value="InterPro"/>
</dbReference>
<keyword evidence="5 9" id="KW-0694">RNA-binding</keyword>
<comment type="caution">
    <text evidence="10">Lacks conserved residue(s) required for the propagation of feature annotation.</text>
</comment>
<gene>
    <name evidence="15" type="ORF">GBAR_LOCUS8590</name>
</gene>
<keyword evidence="6" id="KW-1015">Disulfide bond</keyword>
<feature type="region of interest" description="Disordered" evidence="11">
    <location>
        <begin position="61"/>
        <end position="101"/>
    </location>
</feature>
<feature type="region of interest" description="Disordered" evidence="11">
    <location>
        <begin position="261"/>
        <end position="290"/>
    </location>
</feature>
<dbReference type="PANTHER" id="PTHR15597">
    <property type="entry name" value="ATAXIN 2-BINDING PROTEIN 1-RELATED"/>
    <property type="match status" value="1"/>
</dbReference>
<dbReference type="FunFam" id="3.30.70.330:FF:000375">
    <property type="entry name" value="RNA binding fox-1 homolog 1"/>
    <property type="match status" value="1"/>
</dbReference>
<dbReference type="SMART" id="SM00360">
    <property type="entry name" value="RRM"/>
    <property type="match status" value="1"/>
</dbReference>
<dbReference type="InterPro" id="IPR035979">
    <property type="entry name" value="RBD_domain_sf"/>
</dbReference>
<keyword evidence="12" id="KW-0472">Membrane</keyword>
<accession>A0AA35RMP4</accession>
<dbReference type="InterPro" id="IPR000504">
    <property type="entry name" value="RRM_dom"/>
</dbReference>
<organism evidence="15 16">
    <name type="scientific">Geodia barretti</name>
    <name type="common">Barrett's horny sponge</name>
    <dbReference type="NCBI Taxonomy" id="519541"/>
    <lineage>
        <taxon>Eukaryota</taxon>
        <taxon>Metazoa</taxon>
        <taxon>Porifera</taxon>
        <taxon>Demospongiae</taxon>
        <taxon>Heteroscleromorpha</taxon>
        <taxon>Tetractinellida</taxon>
        <taxon>Astrophorina</taxon>
        <taxon>Geodiidae</taxon>
        <taxon>Geodia</taxon>
    </lineage>
</organism>
<feature type="compositionally biased region" description="Low complexity" evidence="11">
    <location>
        <begin position="126"/>
        <end position="150"/>
    </location>
</feature>
<dbReference type="InterPro" id="IPR036772">
    <property type="entry name" value="SRCR-like_dom_sf"/>
</dbReference>
<evidence type="ECO:0000259" key="13">
    <source>
        <dbReference type="PROSITE" id="PS50102"/>
    </source>
</evidence>
<dbReference type="InterPro" id="IPR012677">
    <property type="entry name" value="Nucleotide-bd_a/b_plait_sf"/>
</dbReference>
<evidence type="ECO:0000313" key="16">
    <source>
        <dbReference type="Proteomes" id="UP001174909"/>
    </source>
</evidence>
<dbReference type="PANTHER" id="PTHR15597:SF22">
    <property type="entry name" value="RNA-BINDING FOX PROTEIN 1, ISOFORM H"/>
    <property type="match status" value="1"/>
</dbReference>
<dbReference type="SMART" id="SM00202">
    <property type="entry name" value="SR"/>
    <property type="match status" value="1"/>
</dbReference>
<evidence type="ECO:0000256" key="11">
    <source>
        <dbReference type="SAM" id="MobiDB-lite"/>
    </source>
</evidence>
<feature type="region of interest" description="Disordered" evidence="11">
    <location>
        <begin position="1"/>
        <end position="23"/>
    </location>
</feature>
<evidence type="ECO:0000256" key="6">
    <source>
        <dbReference type="ARBA" id="ARBA00023157"/>
    </source>
</evidence>
<dbReference type="SUPFAM" id="SSF56487">
    <property type="entry name" value="SRCR-like"/>
    <property type="match status" value="1"/>
</dbReference>
<evidence type="ECO:0000259" key="14">
    <source>
        <dbReference type="PROSITE" id="PS50287"/>
    </source>
</evidence>
<dbReference type="Gene3D" id="3.30.70.330">
    <property type="match status" value="1"/>
</dbReference>
<evidence type="ECO:0000256" key="5">
    <source>
        <dbReference type="ARBA" id="ARBA00022884"/>
    </source>
</evidence>
<keyword evidence="3" id="KW-0963">Cytoplasm</keyword>
<protein>
    <submittedName>
        <fullName evidence="15">RNA binding protein fox-1 homolog 1</fullName>
    </submittedName>
</protein>
<sequence>MAESVIPGLDGDLPPNRGHLPDSLQVKASNGVTVGYSSQQARQGKLADPSYKLGTRALRKVISPQQTNFGAPGQPMPSGEGRQDGGEAGPPSSGPVGACSGQGVFQIVDSAHGAGQYPQSSNYDYQYAQQQQQSQNQQQQVSNESSSAPPSSLPPNPSSTSSQAAQHMHTSSASANNSTEFKSSSSSGQPKRLHVSNVPFRFREPDLRQLFFGYGEIMDAEIIFNDRGSKGFGFVTFANGDCALKARDELNGRVIDGRKIEINEATPKTSSRSGGGGGGRGRRRRGELERRRRRWRGVGVVLTPGEGVGMEATSLMVTVGTREEEEEGMEEEVATNLNLTVTIRETIRLMATTITNLLCPLPNNRVSGTKVEGMATKGETMDRETNSTTRLPLLPINIIEVNPTTIAQETAAAMKSILFLVATIALVCAEGQDVSVILADGPSQTKGRVEITVGDSAPRQVCSTDFESDDTDALCEAAGFSDSEASTTAYGTKGGLEFVKVGCSDGTCTYTDEPRGYTCTGAALGLDCSPKLGVTGSIGLEAGVIAGILVTLVAVIAIVLGLSVCLYRNDLIPCLQNTATSS</sequence>
<comment type="caution">
    <text evidence="15">The sequence shown here is derived from an EMBL/GenBank/DDBJ whole genome shotgun (WGS) entry which is preliminary data.</text>
</comment>
<evidence type="ECO:0000256" key="10">
    <source>
        <dbReference type="PROSITE-ProRule" id="PRU00196"/>
    </source>
</evidence>
<feature type="compositionally biased region" description="Polar residues" evidence="11">
    <location>
        <begin position="163"/>
        <end position="182"/>
    </location>
</feature>
<dbReference type="InterPro" id="IPR001190">
    <property type="entry name" value="SRCR"/>
</dbReference>
<evidence type="ECO:0000256" key="12">
    <source>
        <dbReference type="SAM" id="Phobius"/>
    </source>
</evidence>
<dbReference type="Pfam" id="PF00076">
    <property type="entry name" value="RRM_1"/>
    <property type="match status" value="1"/>
</dbReference>
<dbReference type="GO" id="GO:0005634">
    <property type="term" value="C:nucleus"/>
    <property type="evidence" value="ECO:0007669"/>
    <property type="project" value="UniProtKB-SubCell"/>
</dbReference>
<dbReference type="GO" id="GO:0016020">
    <property type="term" value="C:membrane"/>
    <property type="evidence" value="ECO:0007669"/>
    <property type="project" value="InterPro"/>
</dbReference>
<evidence type="ECO:0000313" key="15">
    <source>
        <dbReference type="EMBL" id="CAI8013578.1"/>
    </source>
</evidence>
<evidence type="ECO:0000256" key="4">
    <source>
        <dbReference type="ARBA" id="ARBA00022664"/>
    </source>
</evidence>
<dbReference type="SUPFAM" id="SSF54928">
    <property type="entry name" value="RNA-binding domain, RBD"/>
    <property type="match status" value="1"/>
</dbReference>
<dbReference type="PROSITE" id="PS50287">
    <property type="entry name" value="SRCR_2"/>
    <property type="match status" value="1"/>
</dbReference>
<dbReference type="InterPro" id="IPR047131">
    <property type="entry name" value="RBFOX1-like"/>
</dbReference>
<feature type="compositionally biased region" description="Basic residues" evidence="11">
    <location>
        <begin position="280"/>
        <end position="290"/>
    </location>
</feature>
<name>A0AA35RMP4_GEOBA</name>
<dbReference type="GO" id="GO:0005737">
    <property type="term" value="C:cytoplasm"/>
    <property type="evidence" value="ECO:0007669"/>
    <property type="project" value="UniProtKB-SubCell"/>
</dbReference>
<reference evidence="15" key="1">
    <citation type="submission" date="2023-03" db="EMBL/GenBank/DDBJ databases">
        <authorList>
            <person name="Steffen K."/>
            <person name="Cardenas P."/>
        </authorList>
    </citation>
    <scope>NUCLEOTIDE SEQUENCE</scope>
</reference>
<dbReference type="Gene3D" id="3.10.250.10">
    <property type="entry name" value="SRCR-like domain"/>
    <property type="match status" value="1"/>
</dbReference>
<evidence type="ECO:0000256" key="9">
    <source>
        <dbReference type="PROSITE-ProRule" id="PRU00176"/>
    </source>
</evidence>
<evidence type="ECO:0000256" key="2">
    <source>
        <dbReference type="ARBA" id="ARBA00004496"/>
    </source>
</evidence>
<evidence type="ECO:0000256" key="3">
    <source>
        <dbReference type="ARBA" id="ARBA00022490"/>
    </source>
</evidence>
<dbReference type="InterPro" id="IPR034237">
    <property type="entry name" value="FOX1_RRM"/>
</dbReference>
<dbReference type="GO" id="GO:0003729">
    <property type="term" value="F:mRNA binding"/>
    <property type="evidence" value="ECO:0007669"/>
    <property type="project" value="TreeGrafter"/>
</dbReference>